<reference evidence="2" key="1">
    <citation type="submission" date="2024-07" db="EMBL/GenBank/DDBJ databases">
        <title>Two chromosome-level genome assemblies of Korean endemic species Abeliophyllum distichum and Forsythia ovata (Oleaceae).</title>
        <authorList>
            <person name="Jang H."/>
        </authorList>
    </citation>
    <scope>NUCLEOTIDE SEQUENCE [LARGE SCALE GENOMIC DNA]</scope>
</reference>
<dbReference type="EMBL" id="JBFOLJ010000008">
    <property type="protein sequence ID" value="KAL2514861.1"/>
    <property type="molecule type" value="Genomic_DNA"/>
</dbReference>
<protein>
    <submittedName>
        <fullName evidence="1">Uncharacterized protein</fullName>
    </submittedName>
</protein>
<name>A0ABD1TQ39_9LAMI</name>
<gene>
    <name evidence="1" type="ORF">Fot_28832</name>
</gene>
<sequence>MIGGLQNYQPQPRICNEGWIGSKMQLTNLQTLTAMNVGCFNEPRTRQHVARDLPRVPARFEYSQRDGLLLPDDFHRTMMVYSNLTIYVHQTITYGTTCHNTTF</sequence>
<organism evidence="1 2">
    <name type="scientific">Forsythia ovata</name>
    <dbReference type="NCBI Taxonomy" id="205694"/>
    <lineage>
        <taxon>Eukaryota</taxon>
        <taxon>Viridiplantae</taxon>
        <taxon>Streptophyta</taxon>
        <taxon>Embryophyta</taxon>
        <taxon>Tracheophyta</taxon>
        <taxon>Spermatophyta</taxon>
        <taxon>Magnoliopsida</taxon>
        <taxon>eudicotyledons</taxon>
        <taxon>Gunneridae</taxon>
        <taxon>Pentapetalae</taxon>
        <taxon>asterids</taxon>
        <taxon>lamiids</taxon>
        <taxon>Lamiales</taxon>
        <taxon>Oleaceae</taxon>
        <taxon>Forsythieae</taxon>
        <taxon>Forsythia</taxon>
    </lineage>
</organism>
<proteinExistence type="predicted"/>
<comment type="caution">
    <text evidence="1">The sequence shown here is derived from an EMBL/GenBank/DDBJ whole genome shotgun (WGS) entry which is preliminary data.</text>
</comment>
<dbReference type="Proteomes" id="UP001604277">
    <property type="component" value="Unassembled WGS sequence"/>
</dbReference>
<accession>A0ABD1TQ39</accession>
<keyword evidence="2" id="KW-1185">Reference proteome</keyword>
<dbReference type="AlphaFoldDB" id="A0ABD1TQ39"/>
<evidence type="ECO:0000313" key="1">
    <source>
        <dbReference type="EMBL" id="KAL2514861.1"/>
    </source>
</evidence>
<evidence type="ECO:0000313" key="2">
    <source>
        <dbReference type="Proteomes" id="UP001604277"/>
    </source>
</evidence>